<accession>A0A2W5V6I4</accession>
<protein>
    <submittedName>
        <fullName evidence="1">Uncharacterized protein</fullName>
    </submittedName>
</protein>
<dbReference type="Proteomes" id="UP000249393">
    <property type="component" value="Unassembled WGS sequence"/>
</dbReference>
<sequence length="59" mass="6234">MDVQLCPLFSNGFRAPSLSEQGYAQTSNQANIVNGACTFVESKTVRPESAFGQALAPSP</sequence>
<name>A0A2W5V6I4_9CAUL</name>
<organism evidence="1 2">
    <name type="scientific">Caulobacter segnis</name>
    <dbReference type="NCBI Taxonomy" id="88688"/>
    <lineage>
        <taxon>Bacteria</taxon>
        <taxon>Pseudomonadati</taxon>
        <taxon>Pseudomonadota</taxon>
        <taxon>Alphaproteobacteria</taxon>
        <taxon>Caulobacterales</taxon>
        <taxon>Caulobacteraceae</taxon>
        <taxon>Caulobacter</taxon>
    </lineage>
</organism>
<evidence type="ECO:0000313" key="1">
    <source>
        <dbReference type="EMBL" id="PZR34872.1"/>
    </source>
</evidence>
<dbReference type="AlphaFoldDB" id="A0A2W5V6I4"/>
<gene>
    <name evidence="1" type="ORF">DI526_08765</name>
</gene>
<proteinExistence type="predicted"/>
<evidence type="ECO:0000313" key="2">
    <source>
        <dbReference type="Proteomes" id="UP000249393"/>
    </source>
</evidence>
<comment type="caution">
    <text evidence="1">The sequence shown here is derived from an EMBL/GenBank/DDBJ whole genome shotgun (WGS) entry which is preliminary data.</text>
</comment>
<reference evidence="1 2" key="1">
    <citation type="submission" date="2017-08" db="EMBL/GenBank/DDBJ databases">
        <title>Infants hospitalized years apart are colonized by the same room-sourced microbial strains.</title>
        <authorList>
            <person name="Brooks B."/>
            <person name="Olm M.R."/>
            <person name="Firek B.A."/>
            <person name="Baker R."/>
            <person name="Thomas B.C."/>
            <person name="Morowitz M.J."/>
            <person name="Banfield J.F."/>
        </authorList>
    </citation>
    <scope>NUCLEOTIDE SEQUENCE [LARGE SCALE GENOMIC DNA]</scope>
    <source>
        <strain evidence="1">S2_003_000_R2_4</strain>
    </source>
</reference>
<dbReference type="EMBL" id="QFQZ01000021">
    <property type="protein sequence ID" value="PZR34872.1"/>
    <property type="molecule type" value="Genomic_DNA"/>
</dbReference>
<dbReference type="RefSeq" id="WP_304276640.1">
    <property type="nucleotide sequence ID" value="NZ_QFQZ01000021.1"/>
</dbReference>